<comment type="caution">
    <text evidence="1">The sequence shown here is derived from an EMBL/GenBank/DDBJ whole genome shotgun (WGS) entry which is preliminary data.</text>
</comment>
<dbReference type="RefSeq" id="WP_116614984.1">
    <property type="nucleotide sequence ID" value="NZ_QEOB01000042.1"/>
</dbReference>
<evidence type="ECO:0000313" key="2">
    <source>
        <dbReference type="Proteomes" id="UP000245712"/>
    </source>
</evidence>
<protein>
    <submittedName>
        <fullName evidence="1">Uncharacterized protein</fullName>
    </submittedName>
</protein>
<gene>
    <name evidence="1" type="ORF">C7402_14251</name>
</gene>
<organism evidence="1 2">
    <name type="scientific">Paraburkholderia unamae</name>
    <dbReference type="NCBI Taxonomy" id="219649"/>
    <lineage>
        <taxon>Bacteria</taxon>
        <taxon>Pseudomonadati</taxon>
        <taxon>Pseudomonadota</taxon>
        <taxon>Betaproteobacteria</taxon>
        <taxon>Burkholderiales</taxon>
        <taxon>Burkholderiaceae</taxon>
        <taxon>Paraburkholderia</taxon>
    </lineage>
</organism>
<reference evidence="1 2" key="1">
    <citation type="submission" date="2018-05" db="EMBL/GenBank/DDBJ databases">
        <title>Genomic Encyclopedia of Type Strains, Phase IV (KMG-V): Genome sequencing to study the core and pangenomes of soil and plant-associated prokaryotes.</title>
        <authorList>
            <person name="Whitman W."/>
        </authorList>
    </citation>
    <scope>NUCLEOTIDE SEQUENCE [LARGE SCALE GENOMIC DNA]</scope>
    <source>
        <strain evidence="1 2">SCZa-39</strain>
    </source>
</reference>
<evidence type="ECO:0000313" key="1">
    <source>
        <dbReference type="EMBL" id="PVX61258.1"/>
    </source>
</evidence>
<dbReference type="EMBL" id="QEOB01000042">
    <property type="protein sequence ID" value="PVX61258.1"/>
    <property type="molecule type" value="Genomic_DNA"/>
</dbReference>
<dbReference type="Proteomes" id="UP000245712">
    <property type="component" value="Unassembled WGS sequence"/>
</dbReference>
<accession>A0ABX5K9P5</accession>
<name>A0ABX5K9P5_9BURK</name>
<proteinExistence type="predicted"/>
<keyword evidence="2" id="KW-1185">Reference proteome</keyword>
<sequence>MSANWPDADDPMLVLQRKQAETCAGCDSLIVQKYMGVRKFVCRRGKQKASTEIQEMRRCKAYVEKQSQTFKA</sequence>